<proteinExistence type="predicted"/>
<protein>
    <submittedName>
        <fullName evidence="1">Uncharacterized protein</fullName>
    </submittedName>
</protein>
<gene>
    <name evidence="1" type="ORF">AB4Y39_06370</name>
</gene>
<sequence>MLDLQKIEESGKLLANVCAALKELKDYHAEHDRSEDGYLETVRGLECAVGSANAKWQKFAEQNFWPE</sequence>
<dbReference type="RefSeq" id="WP_143527660.1">
    <property type="nucleotide sequence ID" value="NZ_CP162607.1"/>
</dbReference>
<organism evidence="1">
    <name type="scientific">Pseudomonas sp. Hg7Tf</name>
    <dbReference type="NCBI Taxonomy" id="3236988"/>
    <lineage>
        <taxon>Bacteria</taxon>
        <taxon>Pseudomonadati</taxon>
        <taxon>Pseudomonadota</taxon>
        <taxon>Gammaproteobacteria</taxon>
        <taxon>Pseudomonadales</taxon>
        <taxon>Pseudomonadaceae</taxon>
        <taxon>Pseudomonas</taxon>
    </lineage>
</organism>
<reference evidence="1" key="1">
    <citation type="submission" date="2024-07" db="EMBL/GenBank/DDBJ databases">
        <title>Identification and characteristics of a novel species of coltsfoot's symbiotic bacteria.</title>
        <authorList>
            <person name="Juszczyk A."/>
            <person name="Jasielczuk I."/>
            <person name="Gurgul A."/>
            <person name="Rogala M."/>
            <person name="Kowalczyk A."/>
            <person name="Szmatola T."/>
            <person name="Kosecka-Strojek M."/>
            <person name="Arent Z."/>
            <person name="Latowski D."/>
        </authorList>
    </citation>
    <scope>NUCLEOTIDE SEQUENCE</scope>
    <source>
        <strain evidence="1">Hg7Tf</strain>
    </source>
</reference>
<evidence type="ECO:0000313" key="1">
    <source>
        <dbReference type="EMBL" id="XDK38286.1"/>
    </source>
</evidence>
<dbReference type="AlphaFoldDB" id="A0AB39I7Z6"/>
<accession>A0AB39I7Z6</accession>
<dbReference type="EMBL" id="CP162607">
    <property type="protein sequence ID" value="XDK38286.1"/>
    <property type="molecule type" value="Genomic_DNA"/>
</dbReference>
<name>A0AB39I7Z6_9PSED</name>